<accession>A0A9D1CUL8</accession>
<dbReference type="CDD" id="cd00685">
    <property type="entry name" value="Trans_IPPS_HT"/>
    <property type="match status" value="1"/>
</dbReference>
<evidence type="ECO:0000256" key="4">
    <source>
        <dbReference type="ARBA" id="ARBA00015100"/>
    </source>
</evidence>
<dbReference type="InterPro" id="IPR053378">
    <property type="entry name" value="Prenyl_diphosphate_synthase"/>
</dbReference>
<dbReference type="EC" id="2.5.1.10" evidence="3"/>
<dbReference type="GO" id="GO:0016114">
    <property type="term" value="P:terpenoid biosynthetic process"/>
    <property type="evidence" value="ECO:0007669"/>
    <property type="project" value="UniProtKB-ARBA"/>
</dbReference>
<evidence type="ECO:0000256" key="11">
    <source>
        <dbReference type="ARBA" id="ARBA00049399"/>
    </source>
</evidence>
<dbReference type="GO" id="GO:0005737">
    <property type="term" value="C:cytoplasm"/>
    <property type="evidence" value="ECO:0007669"/>
    <property type="project" value="UniProtKB-ARBA"/>
</dbReference>
<evidence type="ECO:0000256" key="10">
    <source>
        <dbReference type="ARBA" id="ARBA00032873"/>
    </source>
</evidence>
<dbReference type="InterPro" id="IPR008949">
    <property type="entry name" value="Isoprenoid_synthase_dom_sf"/>
</dbReference>
<comment type="catalytic activity">
    <reaction evidence="11">
        <text>isopentenyl diphosphate + (2E)-geranyl diphosphate = (2E,6E)-farnesyl diphosphate + diphosphate</text>
        <dbReference type="Rhea" id="RHEA:19361"/>
        <dbReference type="ChEBI" id="CHEBI:33019"/>
        <dbReference type="ChEBI" id="CHEBI:58057"/>
        <dbReference type="ChEBI" id="CHEBI:128769"/>
        <dbReference type="ChEBI" id="CHEBI:175763"/>
        <dbReference type="EC" id="2.5.1.10"/>
    </reaction>
</comment>
<dbReference type="SFLD" id="SFLDS00005">
    <property type="entry name" value="Isoprenoid_Synthase_Type_I"/>
    <property type="match status" value="1"/>
</dbReference>
<keyword evidence="6" id="KW-0479">Metal-binding</keyword>
<dbReference type="PANTHER" id="PTHR43281:SF1">
    <property type="entry name" value="FARNESYL DIPHOSPHATE SYNTHASE"/>
    <property type="match status" value="1"/>
</dbReference>
<dbReference type="EMBL" id="DVGA01000114">
    <property type="protein sequence ID" value="HIQ79565.1"/>
    <property type="molecule type" value="Genomic_DNA"/>
</dbReference>
<dbReference type="FunFam" id="1.10.600.10:FF:000001">
    <property type="entry name" value="Geranylgeranyl diphosphate synthase"/>
    <property type="match status" value="1"/>
</dbReference>
<protein>
    <recommendedName>
        <fullName evidence="4">Farnesyl diphosphate synthase</fullName>
        <ecNumber evidence="3">2.5.1.10</ecNumber>
    </recommendedName>
    <alternativeName>
        <fullName evidence="10">(2E,6E)-farnesyl diphosphate synthase</fullName>
    </alternativeName>
    <alternativeName>
        <fullName evidence="9">Geranyltranstransferase</fullName>
    </alternativeName>
</protein>
<dbReference type="GO" id="GO:0046872">
    <property type="term" value="F:metal ion binding"/>
    <property type="evidence" value="ECO:0007669"/>
    <property type="project" value="UniProtKB-KW"/>
</dbReference>
<evidence type="ECO:0000256" key="12">
    <source>
        <dbReference type="RuleBase" id="RU004466"/>
    </source>
</evidence>
<keyword evidence="5 12" id="KW-0808">Transferase</keyword>
<proteinExistence type="inferred from homology"/>
<dbReference type="PROSITE" id="PS00723">
    <property type="entry name" value="POLYPRENYL_SYNTHASE_1"/>
    <property type="match status" value="1"/>
</dbReference>
<dbReference type="AlphaFoldDB" id="A0A9D1CUL8"/>
<comment type="caution">
    <text evidence="13">The sequence shown here is derived from an EMBL/GenBank/DDBJ whole genome shotgun (WGS) entry which is preliminary data.</text>
</comment>
<evidence type="ECO:0000256" key="5">
    <source>
        <dbReference type="ARBA" id="ARBA00022679"/>
    </source>
</evidence>
<comment type="cofactor">
    <cofactor evidence="1">
        <name>Mg(2+)</name>
        <dbReference type="ChEBI" id="CHEBI:18420"/>
    </cofactor>
</comment>
<reference evidence="13" key="1">
    <citation type="submission" date="2020-10" db="EMBL/GenBank/DDBJ databases">
        <authorList>
            <person name="Gilroy R."/>
        </authorList>
    </citation>
    <scope>NUCLEOTIDE SEQUENCE</scope>
    <source>
        <strain evidence="13">ChiBcolR7-354</strain>
    </source>
</reference>
<dbReference type="InterPro" id="IPR033749">
    <property type="entry name" value="Polyprenyl_synt_CS"/>
</dbReference>
<dbReference type="InterPro" id="IPR000092">
    <property type="entry name" value="Polyprenyl_synt"/>
</dbReference>
<dbReference type="Gene3D" id="1.10.600.10">
    <property type="entry name" value="Farnesyl Diphosphate Synthase"/>
    <property type="match status" value="1"/>
</dbReference>
<dbReference type="PANTHER" id="PTHR43281">
    <property type="entry name" value="FARNESYL DIPHOSPHATE SYNTHASE"/>
    <property type="match status" value="1"/>
</dbReference>
<evidence type="ECO:0000256" key="6">
    <source>
        <dbReference type="ARBA" id="ARBA00022723"/>
    </source>
</evidence>
<gene>
    <name evidence="13" type="ORF">IAB77_09960</name>
</gene>
<dbReference type="SUPFAM" id="SSF48576">
    <property type="entry name" value="Terpenoid synthases"/>
    <property type="match status" value="1"/>
</dbReference>
<evidence type="ECO:0000256" key="3">
    <source>
        <dbReference type="ARBA" id="ARBA00012439"/>
    </source>
</evidence>
<keyword evidence="7" id="KW-0460">Magnesium</keyword>
<name>A0A9D1CUL8_9FIRM</name>
<keyword evidence="8" id="KW-0414">Isoprene biosynthesis</keyword>
<evidence type="ECO:0000256" key="7">
    <source>
        <dbReference type="ARBA" id="ARBA00022842"/>
    </source>
</evidence>
<evidence type="ECO:0000256" key="8">
    <source>
        <dbReference type="ARBA" id="ARBA00023229"/>
    </source>
</evidence>
<reference evidence="13" key="2">
    <citation type="journal article" date="2021" name="PeerJ">
        <title>Extensive microbial diversity within the chicken gut microbiome revealed by metagenomics and culture.</title>
        <authorList>
            <person name="Gilroy R."/>
            <person name="Ravi A."/>
            <person name="Getino M."/>
            <person name="Pursley I."/>
            <person name="Horton D.L."/>
            <person name="Alikhan N.F."/>
            <person name="Baker D."/>
            <person name="Gharbi K."/>
            <person name="Hall N."/>
            <person name="Watson M."/>
            <person name="Adriaenssens E.M."/>
            <person name="Foster-Nyarko E."/>
            <person name="Jarju S."/>
            <person name="Secka A."/>
            <person name="Antonio M."/>
            <person name="Oren A."/>
            <person name="Chaudhuri R.R."/>
            <person name="La Ragione R."/>
            <person name="Hildebrand F."/>
            <person name="Pallen M.J."/>
        </authorList>
    </citation>
    <scope>NUCLEOTIDE SEQUENCE</scope>
    <source>
        <strain evidence="13">ChiBcolR7-354</strain>
    </source>
</reference>
<dbReference type="PROSITE" id="PS00444">
    <property type="entry name" value="POLYPRENYL_SYNTHASE_2"/>
    <property type="match status" value="1"/>
</dbReference>
<dbReference type="GO" id="GO:0004337">
    <property type="term" value="F:(2E,6E)-farnesyl diphosphate synthase activity"/>
    <property type="evidence" value="ECO:0007669"/>
    <property type="project" value="UniProtKB-EC"/>
</dbReference>
<dbReference type="Proteomes" id="UP000824262">
    <property type="component" value="Unassembled WGS sequence"/>
</dbReference>
<comment type="similarity">
    <text evidence="2 12">Belongs to the FPP/GGPP synthase family.</text>
</comment>
<evidence type="ECO:0000313" key="13">
    <source>
        <dbReference type="EMBL" id="HIQ79565.1"/>
    </source>
</evidence>
<dbReference type="Pfam" id="PF00348">
    <property type="entry name" value="polyprenyl_synt"/>
    <property type="match status" value="1"/>
</dbReference>
<evidence type="ECO:0000256" key="1">
    <source>
        <dbReference type="ARBA" id="ARBA00001946"/>
    </source>
</evidence>
<sequence>MTYDERYRRYLALIEPALKSAFNSQRGFEFDGLLDAMSYSLTAGGKRIRPVLVLEFARLNGLEPEKALPVACAVEMLHTYSLIHDDLPCMDNDDLRRGKPTNHKVFGESTAVLAGDALQAEAFGTILRSGLPAEVRAKCAEILAGAAGVDGICGGQYMDLSAEGHALSADELSDLQARKTGALLSGACMLGAAAAGACDEDIDTASQYGAQLGAAFQIRDDMLDVLSTVGELGKPIGSDKREGKTTFMSLYGEAGCSRMVEKITALACSTVEKMDTNGFLRELAAKMATRRG</sequence>
<evidence type="ECO:0000313" key="14">
    <source>
        <dbReference type="Proteomes" id="UP000824262"/>
    </source>
</evidence>
<evidence type="ECO:0000256" key="9">
    <source>
        <dbReference type="ARBA" id="ARBA00032380"/>
    </source>
</evidence>
<dbReference type="NCBIfam" id="NF045485">
    <property type="entry name" value="FPPsyn"/>
    <property type="match status" value="1"/>
</dbReference>
<dbReference type="SFLD" id="SFLDG01017">
    <property type="entry name" value="Polyprenyl_Transferase_Like"/>
    <property type="match status" value="1"/>
</dbReference>
<organism evidence="13 14">
    <name type="scientific">Candidatus Scatomorpha intestinavium</name>
    <dbReference type="NCBI Taxonomy" id="2840922"/>
    <lineage>
        <taxon>Bacteria</taxon>
        <taxon>Bacillati</taxon>
        <taxon>Bacillota</taxon>
        <taxon>Clostridia</taxon>
        <taxon>Eubacteriales</taxon>
        <taxon>Candidatus Scatomorpha</taxon>
    </lineage>
</organism>
<evidence type="ECO:0000256" key="2">
    <source>
        <dbReference type="ARBA" id="ARBA00006706"/>
    </source>
</evidence>